<name>A0A3E4F691_9FIRM</name>
<dbReference type="EMBL" id="QSAJ01000004">
    <property type="protein sequence ID" value="RGW55231.1"/>
    <property type="molecule type" value="Genomic_DNA"/>
</dbReference>
<dbReference type="InterPro" id="IPR041854">
    <property type="entry name" value="BFD-like_2Fe2S-bd_dom_sf"/>
</dbReference>
<evidence type="ECO:0000313" key="6">
    <source>
        <dbReference type="EMBL" id="RHA00835.1"/>
    </source>
</evidence>
<evidence type="ECO:0000259" key="1">
    <source>
        <dbReference type="Pfam" id="PF04324"/>
    </source>
</evidence>
<dbReference type="EMBL" id="QSQQ01000009">
    <property type="protein sequence ID" value="RGK47832.1"/>
    <property type="molecule type" value="Genomic_DNA"/>
</dbReference>
<dbReference type="Proteomes" id="UP000266376">
    <property type="component" value="Unassembled WGS sequence"/>
</dbReference>
<accession>A0A3E4F691</accession>
<dbReference type="Proteomes" id="UP000261208">
    <property type="component" value="Unassembled WGS sequence"/>
</dbReference>
<dbReference type="Pfam" id="PF04324">
    <property type="entry name" value="Fer2_BFD"/>
    <property type="match status" value="1"/>
</dbReference>
<dbReference type="Proteomes" id="UP000285981">
    <property type="component" value="Unassembled WGS sequence"/>
</dbReference>
<gene>
    <name evidence="8" type="ORF">DW860_06090</name>
    <name evidence="7" type="ORF">DW924_03550</name>
    <name evidence="6" type="ORF">DW957_05775</name>
    <name evidence="5" type="ORF">DWV67_02490</name>
    <name evidence="4" type="ORF">DWX78_00260</name>
    <name evidence="3" type="ORF">DXD10_08285</name>
    <name evidence="2" type="ORF">DXD84_07185</name>
</gene>
<evidence type="ECO:0000313" key="14">
    <source>
        <dbReference type="Proteomes" id="UP000285642"/>
    </source>
</evidence>
<feature type="domain" description="BFD-like [2Fe-2S]-binding" evidence="1">
    <location>
        <begin position="6"/>
        <end position="40"/>
    </location>
</feature>
<organism evidence="2 9">
    <name type="scientific">Dorea formicigenerans</name>
    <dbReference type="NCBI Taxonomy" id="39486"/>
    <lineage>
        <taxon>Bacteria</taxon>
        <taxon>Bacillati</taxon>
        <taxon>Bacillota</taxon>
        <taxon>Clostridia</taxon>
        <taxon>Lachnospirales</taxon>
        <taxon>Lachnospiraceae</taxon>
        <taxon>Dorea</taxon>
    </lineage>
</organism>
<proteinExistence type="predicted"/>
<reference evidence="9 10" key="1">
    <citation type="submission" date="2018-08" db="EMBL/GenBank/DDBJ databases">
        <title>A genome reference for cultivated species of the human gut microbiota.</title>
        <authorList>
            <person name="Zou Y."/>
            <person name="Xue W."/>
            <person name="Luo G."/>
        </authorList>
    </citation>
    <scope>NUCLEOTIDE SEQUENCE [LARGE SCALE GENOMIC DNA]</scope>
    <source>
        <strain evidence="5 11">AF12-11</strain>
        <strain evidence="4 15">AF21-25</strain>
        <strain evidence="8 12">AM37-5</strain>
        <strain evidence="7 14">AM42-8</strain>
        <strain evidence="6 13">AM46-16</strain>
        <strain evidence="3 10">TF11-11</strain>
        <strain evidence="2 9">TM09-19AC</strain>
    </source>
</reference>
<dbReference type="AlphaFoldDB" id="A0A3E4F691"/>
<dbReference type="Proteomes" id="UP000284962">
    <property type="component" value="Unassembled WGS sequence"/>
</dbReference>
<dbReference type="Gene3D" id="1.10.10.1100">
    <property type="entry name" value="BFD-like [2Fe-2S]-binding domain"/>
    <property type="match status" value="1"/>
</dbReference>
<evidence type="ECO:0000313" key="13">
    <source>
        <dbReference type="Proteomes" id="UP000284962"/>
    </source>
</evidence>
<dbReference type="Proteomes" id="UP000284742">
    <property type="component" value="Unassembled WGS sequence"/>
</dbReference>
<evidence type="ECO:0000313" key="8">
    <source>
        <dbReference type="EMBL" id="RHC08768.1"/>
    </source>
</evidence>
<evidence type="ECO:0000313" key="5">
    <source>
        <dbReference type="EMBL" id="RGW55231.1"/>
    </source>
</evidence>
<dbReference type="InterPro" id="IPR007419">
    <property type="entry name" value="BFD-like_2Fe2S-bd_dom"/>
</dbReference>
<dbReference type="EMBL" id="QRVU01000001">
    <property type="protein sequence ID" value="RGS74034.1"/>
    <property type="molecule type" value="Genomic_DNA"/>
</dbReference>
<evidence type="ECO:0000313" key="12">
    <source>
        <dbReference type="Proteomes" id="UP000284742"/>
    </source>
</evidence>
<evidence type="ECO:0000313" key="3">
    <source>
        <dbReference type="EMBL" id="RGK47832.1"/>
    </source>
</evidence>
<sequence>MKNEEIICYCSNVTKAQIIKAMEQGARTLNDIRKMTGACTLHRCKELSPKGT</sequence>
<protein>
    <submittedName>
        <fullName evidence="2">(2Fe-2S)-binding protein</fullName>
    </submittedName>
</protein>
<dbReference type="Proteomes" id="UP000260664">
    <property type="component" value="Unassembled WGS sequence"/>
</dbReference>
<dbReference type="EMBL" id="QSHK01000003">
    <property type="protein sequence ID" value="RHC08768.1"/>
    <property type="molecule type" value="Genomic_DNA"/>
</dbReference>
<comment type="caution">
    <text evidence="2">The sequence shown here is derived from an EMBL/GenBank/DDBJ whole genome shotgun (WGS) entry which is preliminary data.</text>
</comment>
<evidence type="ECO:0000313" key="2">
    <source>
        <dbReference type="EMBL" id="RGI84307.1"/>
    </source>
</evidence>
<evidence type="ECO:0000313" key="4">
    <source>
        <dbReference type="EMBL" id="RGS74034.1"/>
    </source>
</evidence>
<dbReference type="EMBL" id="QSEW01000004">
    <property type="protein sequence ID" value="RHA00835.1"/>
    <property type="molecule type" value="Genomic_DNA"/>
</dbReference>
<evidence type="ECO:0000313" key="11">
    <source>
        <dbReference type="Proteomes" id="UP000266376"/>
    </source>
</evidence>
<dbReference type="Proteomes" id="UP000285642">
    <property type="component" value="Unassembled WGS sequence"/>
</dbReference>
<dbReference type="EMBL" id="QSOI01000007">
    <property type="protein sequence ID" value="RGI84307.1"/>
    <property type="molecule type" value="Genomic_DNA"/>
</dbReference>
<evidence type="ECO:0000313" key="7">
    <source>
        <dbReference type="EMBL" id="RHA71709.1"/>
    </source>
</evidence>
<evidence type="ECO:0000313" key="9">
    <source>
        <dbReference type="Proteomes" id="UP000260664"/>
    </source>
</evidence>
<evidence type="ECO:0000313" key="15">
    <source>
        <dbReference type="Proteomes" id="UP000285981"/>
    </source>
</evidence>
<evidence type="ECO:0000313" key="10">
    <source>
        <dbReference type="Proteomes" id="UP000261208"/>
    </source>
</evidence>
<dbReference type="EMBL" id="QSFS01000003">
    <property type="protein sequence ID" value="RHA71709.1"/>
    <property type="molecule type" value="Genomic_DNA"/>
</dbReference>